<dbReference type="Proteomes" id="UP000649617">
    <property type="component" value="Unassembled WGS sequence"/>
</dbReference>
<evidence type="ECO:0008006" key="3">
    <source>
        <dbReference type="Google" id="ProtNLM"/>
    </source>
</evidence>
<dbReference type="OrthoDB" id="446637at2759"/>
<accession>A0A812PRL0</accession>
<dbReference type="AlphaFoldDB" id="A0A812PRL0"/>
<gene>
    <name evidence="1" type="ORF">SPIL2461_LOCUS8709</name>
</gene>
<reference evidence="1" key="1">
    <citation type="submission" date="2021-02" db="EMBL/GenBank/DDBJ databases">
        <authorList>
            <person name="Dougan E. K."/>
            <person name="Rhodes N."/>
            <person name="Thang M."/>
            <person name="Chan C."/>
        </authorList>
    </citation>
    <scope>NUCLEOTIDE SEQUENCE</scope>
</reference>
<keyword evidence="2" id="KW-1185">Reference proteome</keyword>
<organism evidence="1 2">
    <name type="scientific">Symbiodinium pilosum</name>
    <name type="common">Dinoflagellate</name>
    <dbReference type="NCBI Taxonomy" id="2952"/>
    <lineage>
        <taxon>Eukaryota</taxon>
        <taxon>Sar</taxon>
        <taxon>Alveolata</taxon>
        <taxon>Dinophyceae</taxon>
        <taxon>Suessiales</taxon>
        <taxon>Symbiodiniaceae</taxon>
        <taxon>Symbiodinium</taxon>
    </lineage>
</organism>
<dbReference type="SUPFAM" id="SSF82199">
    <property type="entry name" value="SET domain"/>
    <property type="match status" value="1"/>
</dbReference>
<dbReference type="EMBL" id="CAJNIZ010014481">
    <property type="protein sequence ID" value="CAE7362625.1"/>
    <property type="molecule type" value="Genomic_DNA"/>
</dbReference>
<protein>
    <recommendedName>
        <fullName evidence="3">SET domain-containing protein</fullName>
    </recommendedName>
</protein>
<dbReference type="CDD" id="cd10527">
    <property type="entry name" value="SET_LSMT"/>
    <property type="match status" value="1"/>
</dbReference>
<comment type="caution">
    <text evidence="1">The sequence shown here is derived from an EMBL/GenBank/DDBJ whole genome shotgun (WGS) entry which is preliminary data.</text>
</comment>
<proteinExistence type="predicted"/>
<evidence type="ECO:0000313" key="2">
    <source>
        <dbReference type="Proteomes" id="UP000649617"/>
    </source>
</evidence>
<name>A0A812PRL0_SYMPI</name>
<evidence type="ECO:0000313" key="1">
    <source>
        <dbReference type="EMBL" id="CAE7362625.1"/>
    </source>
</evidence>
<dbReference type="InterPro" id="IPR046341">
    <property type="entry name" value="SET_dom_sf"/>
</dbReference>
<dbReference type="Gene3D" id="3.90.1410.10">
    <property type="entry name" value="set domain protein methyltransferase, domain 1"/>
    <property type="match status" value="1"/>
</dbReference>
<sequence length="108" mass="11981">ILALRGTPAHSDARQLRRQLLALCERFAREFACEDLRWAASHYWSRAVAVAGATPKPFRALIPGVDLLNFDPDAPNYFRVAGKSIVYVAGRDYAAGEEIRDSYGKGMP</sequence>
<feature type="non-terminal residue" evidence="1">
    <location>
        <position position="1"/>
    </location>
</feature>